<feature type="region of interest" description="Disordered" evidence="1">
    <location>
        <begin position="202"/>
        <end position="273"/>
    </location>
</feature>
<protein>
    <submittedName>
        <fullName evidence="2">Uncharacterized protein</fullName>
    </submittedName>
</protein>
<keyword evidence="3" id="KW-1185">Reference proteome</keyword>
<comment type="caution">
    <text evidence="2">The sequence shown here is derived from an EMBL/GenBank/DDBJ whole genome shotgun (WGS) entry which is preliminary data.</text>
</comment>
<dbReference type="AlphaFoldDB" id="A0ABC8QMN4"/>
<dbReference type="EMBL" id="CAUOFW020000170">
    <property type="protein sequence ID" value="CAK9133765.1"/>
    <property type="molecule type" value="Genomic_DNA"/>
</dbReference>
<evidence type="ECO:0000256" key="1">
    <source>
        <dbReference type="SAM" id="MobiDB-lite"/>
    </source>
</evidence>
<accession>A0ABC8QMN4</accession>
<feature type="compositionally biased region" description="Low complexity" evidence="1">
    <location>
        <begin position="240"/>
        <end position="262"/>
    </location>
</feature>
<name>A0ABC8QMN4_9AQUA</name>
<dbReference type="PANTHER" id="PTHR34193:SF1">
    <property type="entry name" value="EXPRESSED PROTEIN"/>
    <property type="match status" value="1"/>
</dbReference>
<evidence type="ECO:0000313" key="2">
    <source>
        <dbReference type="EMBL" id="CAK9133765.1"/>
    </source>
</evidence>
<sequence>MLDPRPELANDYVHLFDPNSRINDSYGSWGVLNYSTRARKTAQNYENYRSWNGDGVQFRPESIEDESGVCSPPLWKTSPPTSPASPRHHQNNYRYLSPTSRTQAIARGQRELMEMVKRMPESSYELSLKDLVEQQPRIEAPEECLLQEKEFDDEVVHQRVKVKRQESKRNEKKTKMMRNASFDHGGGLFLKMVFPISFGSKKKKKNSSVTNTCAKVSPKPENFDKASKVAEKDWWKKRFSGSSSSRTSSNSGSSGSSGSSSNNRKKSGFLPGCWSFFSFKNRKSGK</sequence>
<organism evidence="2 3">
    <name type="scientific">Ilex paraguariensis</name>
    <name type="common">yerba mate</name>
    <dbReference type="NCBI Taxonomy" id="185542"/>
    <lineage>
        <taxon>Eukaryota</taxon>
        <taxon>Viridiplantae</taxon>
        <taxon>Streptophyta</taxon>
        <taxon>Embryophyta</taxon>
        <taxon>Tracheophyta</taxon>
        <taxon>Spermatophyta</taxon>
        <taxon>Magnoliopsida</taxon>
        <taxon>eudicotyledons</taxon>
        <taxon>Gunneridae</taxon>
        <taxon>Pentapetalae</taxon>
        <taxon>asterids</taxon>
        <taxon>campanulids</taxon>
        <taxon>Aquifoliales</taxon>
        <taxon>Aquifoliaceae</taxon>
        <taxon>Ilex</taxon>
    </lineage>
</organism>
<gene>
    <name evidence="2" type="ORF">ILEXP_LOCUS686</name>
</gene>
<feature type="compositionally biased region" description="Basic and acidic residues" evidence="1">
    <location>
        <begin position="221"/>
        <end position="236"/>
    </location>
</feature>
<dbReference type="PANTHER" id="PTHR34193">
    <property type="entry name" value="OS11G0199801 PROTEIN"/>
    <property type="match status" value="1"/>
</dbReference>
<proteinExistence type="predicted"/>
<reference evidence="2 3" key="1">
    <citation type="submission" date="2024-02" db="EMBL/GenBank/DDBJ databases">
        <authorList>
            <person name="Vignale AGUSTIN F."/>
            <person name="Sosa J E."/>
            <person name="Modenutti C."/>
        </authorList>
    </citation>
    <scope>NUCLEOTIDE SEQUENCE [LARGE SCALE GENOMIC DNA]</scope>
</reference>
<evidence type="ECO:0000313" key="3">
    <source>
        <dbReference type="Proteomes" id="UP001642360"/>
    </source>
</evidence>
<dbReference type="Proteomes" id="UP001642360">
    <property type="component" value="Unassembled WGS sequence"/>
</dbReference>
<feature type="region of interest" description="Disordered" evidence="1">
    <location>
        <begin position="65"/>
        <end position="93"/>
    </location>
</feature>